<keyword evidence="1" id="KW-0808">Transferase</keyword>
<dbReference type="InterPro" id="IPR004165">
    <property type="entry name" value="CoA_trans_fam_I"/>
</dbReference>
<reference evidence="1 2" key="1">
    <citation type="journal article" date="2019" name="Nat. Microbiol.">
        <title>Mediterranean grassland soil C-N compound turnover is dependent on rainfall and depth, and is mediated by genomically divergent microorganisms.</title>
        <authorList>
            <person name="Diamond S."/>
            <person name="Andeer P.F."/>
            <person name="Li Z."/>
            <person name="Crits-Christoph A."/>
            <person name="Burstein D."/>
            <person name="Anantharaman K."/>
            <person name="Lane K.R."/>
            <person name="Thomas B.C."/>
            <person name="Pan C."/>
            <person name="Northen T.R."/>
            <person name="Banfield J.F."/>
        </authorList>
    </citation>
    <scope>NUCLEOTIDE SEQUENCE [LARGE SCALE GENOMIC DNA]</scope>
    <source>
        <strain evidence="1">NP_3</strain>
    </source>
</reference>
<accession>A0A537K1W2</accession>
<name>A0A537K1W2_9BACT</name>
<dbReference type="Gene3D" id="3.40.1080.10">
    <property type="entry name" value="Glutaconate Coenzyme A-transferase"/>
    <property type="match status" value="1"/>
</dbReference>
<dbReference type="InterPro" id="IPR037171">
    <property type="entry name" value="NagB/RpiA_transferase-like"/>
</dbReference>
<dbReference type="SMART" id="SM00882">
    <property type="entry name" value="CoA_trans"/>
    <property type="match status" value="1"/>
</dbReference>
<dbReference type="Proteomes" id="UP000318509">
    <property type="component" value="Unassembled WGS sequence"/>
</dbReference>
<organism evidence="1 2">
    <name type="scientific">Candidatus Segetimicrobium genomatis</name>
    <dbReference type="NCBI Taxonomy" id="2569760"/>
    <lineage>
        <taxon>Bacteria</taxon>
        <taxon>Bacillati</taxon>
        <taxon>Candidatus Sysuimicrobiota</taxon>
        <taxon>Candidatus Sysuimicrobiia</taxon>
        <taxon>Candidatus Sysuimicrobiales</taxon>
        <taxon>Candidatus Segetimicrobiaceae</taxon>
        <taxon>Candidatus Segetimicrobium</taxon>
    </lineage>
</organism>
<evidence type="ECO:0000313" key="1">
    <source>
        <dbReference type="EMBL" id="TMI89744.1"/>
    </source>
</evidence>
<dbReference type="GO" id="GO:0008410">
    <property type="term" value="F:CoA-transferase activity"/>
    <property type="evidence" value="ECO:0007669"/>
    <property type="project" value="InterPro"/>
</dbReference>
<proteinExistence type="predicted"/>
<dbReference type="SUPFAM" id="SSF100950">
    <property type="entry name" value="NagB/RpiA/CoA transferase-like"/>
    <property type="match status" value="1"/>
</dbReference>
<comment type="caution">
    <text evidence="1">The sequence shown here is derived from an EMBL/GenBank/DDBJ whole genome shotgun (WGS) entry which is preliminary data.</text>
</comment>
<dbReference type="Pfam" id="PF01144">
    <property type="entry name" value="CoA_trans"/>
    <property type="match status" value="1"/>
</dbReference>
<sequence>MALGEAVSRHVRDGMVIAMGTGLESCIPFAAGHEIIRQGRRDLVLVGPISDILFDQLIGAGCVAKVIAAWVGNVGAGIAYNFRRAVEEGIPRPLSVEDHSNLTVALAVSAAAMGVPYLPARTALGTDIVRDHQRLREVTCPFTGERLLAVGALRPDLTILHAQRCDRHGNAHLWGNLGISLEAARAAETVLLTCEELVDDAIITGDPNRTLVPGFLVSAVAEVPFGSHPSPTQGYVNRDDRFYDEYHEETRARAGFLAWLDRMVLGTQGHAGYLSRLGEDRMARLRPRTPRPAAPVSYGF</sequence>
<protein>
    <submittedName>
        <fullName evidence="1">CoA transferase subunit A</fullName>
    </submittedName>
</protein>
<evidence type="ECO:0000313" key="2">
    <source>
        <dbReference type="Proteomes" id="UP000318509"/>
    </source>
</evidence>
<gene>
    <name evidence="1" type="ORF">E6H00_09050</name>
</gene>
<dbReference type="AlphaFoldDB" id="A0A537K1W2"/>
<dbReference type="EMBL" id="VBAK01000119">
    <property type="protein sequence ID" value="TMI89744.1"/>
    <property type="molecule type" value="Genomic_DNA"/>
</dbReference>
<dbReference type="Gene3D" id="3.30.30.40">
    <property type="match status" value="1"/>
</dbReference>